<gene>
    <name evidence="6" type="ORF">H1B31_02700</name>
</gene>
<dbReference type="KEGG" id="stim:H1B31_02700"/>
<keyword evidence="2" id="KW-0520">NAD</keyword>
<proteinExistence type="predicted"/>
<dbReference type="PANTHER" id="PTHR30524">
    <property type="entry name" value="MANNITOL-1-PHOSPHATE 5-DEHYDROGENASE"/>
    <property type="match status" value="1"/>
</dbReference>
<evidence type="ECO:0000256" key="1">
    <source>
        <dbReference type="ARBA" id="ARBA00023002"/>
    </source>
</evidence>
<feature type="domain" description="Mannitol dehydrogenase C-terminal" evidence="5">
    <location>
        <begin position="269"/>
        <end position="469"/>
    </location>
</feature>
<dbReference type="InterPro" id="IPR013118">
    <property type="entry name" value="Mannitol_DH_C"/>
</dbReference>
<dbReference type="Pfam" id="PF01232">
    <property type="entry name" value="Mannitol_dh"/>
    <property type="match status" value="1"/>
</dbReference>
<accession>A0A7G7VL88</accession>
<dbReference type="EMBL" id="CP060204">
    <property type="protein sequence ID" value="QNH54881.1"/>
    <property type="molecule type" value="Genomic_DNA"/>
</dbReference>
<dbReference type="InterPro" id="IPR013131">
    <property type="entry name" value="Mannitol_DH_N"/>
</dbReference>
<dbReference type="GO" id="GO:0005829">
    <property type="term" value="C:cytosol"/>
    <property type="evidence" value="ECO:0007669"/>
    <property type="project" value="TreeGrafter"/>
</dbReference>
<dbReference type="InterPro" id="IPR008927">
    <property type="entry name" value="6-PGluconate_DH-like_C_sf"/>
</dbReference>
<dbReference type="InterPro" id="IPR036291">
    <property type="entry name" value="NAD(P)-bd_dom_sf"/>
</dbReference>
<dbReference type="GO" id="GO:0008926">
    <property type="term" value="F:mannitol-1-phosphate 5-dehydrogenase activity"/>
    <property type="evidence" value="ECO:0007669"/>
    <property type="project" value="UniProtKB-EC"/>
</dbReference>
<name>A0A7G7VL88_9FIRM</name>
<dbReference type="NCBIfam" id="NF002969">
    <property type="entry name" value="PRK03643.1"/>
    <property type="match status" value="1"/>
</dbReference>
<dbReference type="InterPro" id="IPR013328">
    <property type="entry name" value="6PGD_dom2"/>
</dbReference>
<sequence>MKEIQEIYSPESHPVRIMQFGEGNFLRAFVDYAVDVANEENDLDASVAIVIPIAGERPQFAVQKNLYTVCLRGQQEGAAYKENRVVRCVDRVLSAYADYDAYMQLAELDTLRFVVSNTTEAGIVFDPACALADRPPKAFPAKLTQFLYARFQHFGGAADKGLHMLPVELIEHNGQELKRCVMEYVKLWSLPADFAAWLDTACTFSDTLVDRIVVGYPRAEAAAYEEELGYRDALLNQAEPFSLWVIGSEAVGKELPLASSKFHAIFTSDVVKYKERKVRILNGAHTSMVLGAYLAGLDYVGDCMKDPIIRRQLDQSVYDEIVPTVHLPEAESRAFAAAVFERFENPFVHHALLSISLNSISKWRARVLPSFKDSLANTGKLPKWLTYSLAALLVFYHTTEQGNGCLIGHRGADSYEIHDDADKLERLAVWAALPNSAYVHNALAAEDFWGEDLTKIAGLEAKALEHFERIGAVGAKAHIEELGKVS</sequence>
<dbReference type="Pfam" id="PF08125">
    <property type="entry name" value="Mannitol_dh_C"/>
    <property type="match status" value="1"/>
</dbReference>
<dbReference type="SUPFAM" id="SSF51735">
    <property type="entry name" value="NAD(P)-binding Rossmann-fold domains"/>
    <property type="match status" value="1"/>
</dbReference>
<comment type="catalytic activity">
    <reaction evidence="3">
        <text>D-mannitol 1-phosphate + NAD(+) = beta-D-fructose 6-phosphate + NADH + H(+)</text>
        <dbReference type="Rhea" id="RHEA:19661"/>
        <dbReference type="ChEBI" id="CHEBI:15378"/>
        <dbReference type="ChEBI" id="CHEBI:57540"/>
        <dbReference type="ChEBI" id="CHEBI:57634"/>
        <dbReference type="ChEBI" id="CHEBI:57945"/>
        <dbReference type="ChEBI" id="CHEBI:61381"/>
        <dbReference type="EC" id="1.1.1.17"/>
    </reaction>
</comment>
<dbReference type="GO" id="GO:0019592">
    <property type="term" value="P:mannitol catabolic process"/>
    <property type="evidence" value="ECO:0007669"/>
    <property type="project" value="TreeGrafter"/>
</dbReference>
<evidence type="ECO:0000259" key="5">
    <source>
        <dbReference type="Pfam" id="PF08125"/>
    </source>
</evidence>
<dbReference type="AlphaFoldDB" id="A0A7G7VL88"/>
<dbReference type="Gene3D" id="1.10.1040.10">
    <property type="entry name" value="N-(1-d-carboxylethyl)-l-norvaline Dehydrogenase, domain 2"/>
    <property type="match status" value="1"/>
</dbReference>
<evidence type="ECO:0000313" key="6">
    <source>
        <dbReference type="EMBL" id="QNH54881.1"/>
    </source>
</evidence>
<keyword evidence="1 6" id="KW-0560">Oxidoreductase</keyword>
<dbReference type="GO" id="GO:0009026">
    <property type="term" value="F:tagaturonate reductase activity"/>
    <property type="evidence" value="ECO:0007669"/>
    <property type="project" value="UniProtKB-EC"/>
</dbReference>
<dbReference type="RefSeq" id="WP_185980805.1">
    <property type="nucleotide sequence ID" value="NZ_CP060204.1"/>
</dbReference>
<protein>
    <submittedName>
        <fullName evidence="6">Tagaturonate reductase</fullName>
        <ecNumber evidence="6">1.1.1.58</ecNumber>
    </submittedName>
</protein>
<dbReference type="GO" id="GO:0019698">
    <property type="term" value="P:D-galacturonate catabolic process"/>
    <property type="evidence" value="ECO:0007669"/>
    <property type="project" value="TreeGrafter"/>
</dbReference>
<evidence type="ECO:0000313" key="7">
    <source>
        <dbReference type="Proteomes" id="UP000515480"/>
    </source>
</evidence>
<dbReference type="Gene3D" id="3.40.50.720">
    <property type="entry name" value="NAD(P)-binding Rossmann-like Domain"/>
    <property type="match status" value="1"/>
</dbReference>
<feature type="domain" description="Mannitol dehydrogenase N-terminal" evidence="4">
    <location>
        <begin position="16"/>
        <end position="255"/>
    </location>
</feature>
<evidence type="ECO:0000259" key="4">
    <source>
        <dbReference type="Pfam" id="PF01232"/>
    </source>
</evidence>
<evidence type="ECO:0000256" key="2">
    <source>
        <dbReference type="ARBA" id="ARBA00023027"/>
    </source>
</evidence>
<dbReference type="PANTHER" id="PTHR30524:SF0">
    <property type="entry name" value="ALTRONATE OXIDOREDUCTASE-RELATED"/>
    <property type="match status" value="1"/>
</dbReference>
<reference evidence="6 7" key="1">
    <citation type="submission" date="2020-07" db="EMBL/GenBank/DDBJ databases">
        <title>Complete genome and description of Selenomonas timonensis sp. nov., a new bacterium isolated from a gingivitis subject.</title>
        <authorList>
            <person name="Antezack A."/>
        </authorList>
    </citation>
    <scope>NUCLEOTIDE SEQUENCE [LARGE SCALE GENOMIC DNA]</scope>
    <source>
        <strain evidence="6 7">Marseille-Q3039</strain>
    </source>
</reference>
<keyword evidence="7" id="KW-1185">Reference proteome</keyword>
<dbReference type="EC" id="1.1.1.58" evidence="6"/>
<dbReference type="SUPFAM" id="SSF48179">
    <property type="entry name" value="6-phosphogluconate dehydrogenase C-terminal domain-like"/>
    <property type="match status" value="1"/>
</dbReference>
<dbReference type="Proteomes" id="UP000515480">
    <property type="component" value="Chromosome"/>
</dbReference>
<organism evidence="6 7">
    <name type="scientific">Selenomonas timonae</name>
    <dbReference type="NCBI Taxonomy" id="2754044"/>
    <lineage>
        <taxon>Bacteria</taxon>
        <taxon>Bacillati</taxon>
        <taxon>Bacillota</taxon>
        <taxon>Negativicutes</taxon>
        <taxon>Selenomonadales</taxon>
        <taxon>Selenomonadaceae</taxon>
        <taxon>Selenomonas</taxon>
    </lineage>
</organism>
<evidence type="ECO:0000256" key="3">
    <source>
        <dbReference type="ARBA" id="ARBA00048615"/>
    </source>
</evidence>